<reference evidence="2 3" key="1">
    <citation type="journal article" date="2012" name="BMC Genomics">
        <title>Tools to kill: Genome of one of the most destructive plant pathogenic fungi Macrophomina phaseolina.</title>
        <authorList>
            <person name="Islam M.S."/>
            <person name="Haque M.S."/>
            <person name="Islam M.M."/>
            <person name="Emdad E.M."/>
            <person name="Halim A."/>
            <person name="Hossen Q.M.M."/>
            <person name="Hossain M.Z."/>
            <person name="Ahmed B."/>
            <person name="Rahim S."/>
            <person name="Rahman M.S."/>
            <person name="Alam M.M."/>
            <person name="Hou S."/>
            <person name="Wan X."/>
            <person name="Saito J.A."/>
            <person name="Alam M."/>
        </authorList>
    </citation>
    <scope>NUCLEOTIDE SEQUENCE [LARGE SCALE GENOMIC DNA]</scope>
    <source>
        <strain evidence="2 3">MS6</strain>
    </source>
</reference>
<dbReference type="GO" id="GO:0016491">
    <property type="term" value="F:oxidoreductase activity"/>
    <property type="evidence" value="ECO:0007669"/>
    <property type="project" value="InterPro"/>
</dbReference>
<dbReference type="Proteomes" id="UP000007129">
    <property type="component" value="Unassembled WGS sequence"/>
</dbReference>
<organism evidence="2 3">
    <name type="scientific">Macrophomina phaseolina (strain MS6)</name>
    <name type="common">Charcoal rot fungus</name>
    <dbReference type="NCBI Taxonomy" id="1126212"/>
    <lineage>
        <taxon>Eukaryota</taxon>
        <taxon>Fungi</taxon>
        <taxon>Dikarya</taxon>
        <taxon>Ascomycota</taxon>
        <taxon>Pezizomycotina</taxon>
        <taxon>Dothideomycetes</taxon>
        <taxon>Dothideomycetes incertae sedis</taxon>
        <taxon>Botryosphaeriales</taxon>
        <taxon>Botryosphaeriaceae</taxon>
        <taxon>Macrophomina</taxon>
    </lineage>
</organism>
<protein>
    <submittedName>
        <fullName evidence="2">NADPH-dependent FMN reductase</fullName>
    </submittedName>
</protein>
<dbReference type="GO" id="GO:0005829">
    <property type="term" value="C:cytosol"/>
    <property type="evidence" value="ECO:0007669"/>
    <property type="project" value="TreeGrafter"/>
</dbReference>
<dbReference type="Pfam" id="PF03358">
    <property type="entry name" value="FMN_red"/>
    <property type="match status" value="1"/>
</dbReference>
<dbReference type="PANTHER" id="PTHR30543:SF21">
    <property type="entry name" value="NAD(P)H-DEPENDENT FMN REDUCTASE LOT6"/>
    <property type="match status" value="1"/>
</dbReference>
<dbReference type="SUPFAM" id="SSF52218">
    <property type="entry name" value="Flavoproteins"/>
    <property type="match status" value="1"/>
</dbReference>
<evidence type="ECO:0000259" key="1">
    <source>
        <dbReference type="Pfam" id="PF03358"/>
    </source>
</evidence>
<feature type="domain" description="NADPH-dependent FMN reductase-like" evidence="1">
    <location>
        <begin position="3"/>
        <end position="155"/>
    </location>
</feature>
<dbReference type="HOGENOM" id="CLU_055322_2_0_1"/>
<dbReference type="EMBL" id="AHHD01000612">
    <property type="protein sequence ID" value="EKG09559.1"/>
    <property type="molecule type" value="Genomic_DNA"/>
</dbReference>
<dbReference type="Gene3D" id="3.40.50.360">
    <property type="match status" value="1"/>
</dbReference>
<sequence>MPPRIAVVVCSIRKPRLNPFIAAHVHSRLAAIATAAVTVELLDLAAQGLPLYDEPAVPSSLPAANPTPHYAHAHTRAWSAAVRSYDAFVFVTPQYNWSVPASLKNALDYLFHEWSRKPAAVVAYGSRGGQKAADHLHTILQGLRMAPVSSAVTLHTHGADIAACEGRGAVGHELAEAWRRDGKENELDELFAELLRALNAHRG</sequence>
<dbReference type="AlphaFoldDB" id="K2RHJ4"/>
<dbReference type="GO" id="GO:0010181">
    <property type="term" value="F:FMN binding"/>
    <property type="evidence" value="ECO:0007669"/>
    <property type="project" value="TreeGrafter"/>
</dbReference>
<dbReference type="InterPro" id="IPR005025">
    <property type="entry name" value="FMN_Rdtase-like_dom"/>
</dbReference>
<comment type="caution">
    <text evidence="2">The sequence shown here is derived from an EMBL/GenBank/DDBJ whole genome shotgun (WGS) entry which is preliminary data.</text>
</comment>
<dbReference type="OrthoDB" id="68575at2759"/>
<dbReference type="InterPro" id="IPR050712">
    <property type="entry name" value="NAD(P)H-dep_reductase"/>
</dbReference>
<dbReference type="FunCoup" id="K2RHJ4">
    <property type="interactions" value="17"/>
</dbReference>
<dbReference type="STRING" id="1126212.K2RHJ4"/>
<proteinExistence type="predicted"/>
<dbReference type="PANTHER" id="PTHR30543">
    <property type="entry name" value="CHROMATE REDUCTASE"/>
    <property type="match status" value="1"/>
</dbReference>
<dbReference type="InterPro" id="IPR029039">
    <property type="entry name" value="Flavoprotein-like_sf"/>
</dbReference>
<dbReference type="InParanoid" id="K2RHJ4"/>
<name>K2RHJ4_MACPH</name>
<evidence type="ECO:0000313" key="3">
    <source>
        <dbReference type="Proteomes" id="UP000007129"/>
    </source>
</evidence>
<accession>K2RHJ4</accession>
<dbReference type="VEuPathDB" id="FungiDB:MPH_13409"/>
<dbReference type="eggNOG" id="KOG4530">
    <property type="taxonomic scope" value="Eukaryota"/>
</dbReference>
<evidence type="ECO:0000313" key="2">
    <source>
        <dbReference type="EMBL" id="EKG09559.1"/>
    </source>
</evidence>
<gene>
    <name evidence="2" type="ORF">MPH_13409</name>
</gene>